<dbReference type="Gene3D" id="1.10.3720.10">
    <property type="entry name" value="MetI-like"/>
    <property type="match status" value="1"/>
</dbReference>
<comment type="similarity">
    <text evidence="7">Belongs to the binding-protein-dependent transport system permease family.</text>
</comment>
<evidence type="ECO:0000313" key="10">
    <source>
        <dbReference type="Proteomes" id="UP001244563"/>
    </source>
</evidence>
<feature type="transmembrane region" description="Helical" evidence="7">
    <location>
        <begin position="72"/>
        <end position="93"/>
    </location>
</feature>
<dbReference type="Proteomes" id="UP001244563">
    <property type="component" value="Unassembled WGS sequence"/>
</dbReference>
<name>A0ABT9TLF6_PAENI</name>
<feature type="domain" description="ABC transmembrane type-1" evidence="8">
    <location>
        <begin position="65"/>
        <end position="247"/>
    </location>
</feature>
<proteinExistence type="inferred from homology"/>
<evidence type="ECO:0000256" key="1">
    <source>
        <dbReference type="ARBA" id="ARBA00004651"/>
    </source>
</evidence>
<dbReference type="InterPro" id="IPR000515">
    <property type="entry name" value="MetI-like"/>
</dbReference>
<comment type="caution">
    <text evidence="9">The sequence shown here is derived from an EMBL/GenBank/DDBJ whole genome shotgun (WGS) entry which is preliminary data.</text>
</comment>
<evidence type="ECO:0000313" key="9">
    <source>
        <dbReference type="EMBL" id="MDQ0102488.1"/>
    </source>
</evidence>
<evidence type="ECO:0000256" key="4">
    <source>
        <dbReference type="ARBA" id="ARBA00022692"/>
    </source>
</evidence>
<evidence type="ECO:0000256" key="7">
    <source>
        <dbReference type="RuleBase" id="RU363032"/>
    </source>
</evidence>
<feature type="transmembrane region" description="Helical" evidence="7">
    <location>
        <begin position="12"/>
        <end position="31"/>
    </location>
</feature>
<reference evidence="9 10" key="1">
    <citation type="submission" date="2023-07" db="EMBL/GenBank/DDBJ databases">
        <title>Sorghum-associated microbial communities from plants grown in Nebraska, USA.</title>
        <authorList>
            <person name="Schachtman D."/>
        </authorList>
    </citation>
    <scope>NUCLEOTIDE SEQUENCE [LARGE SCALE GENOMIC DNA]</scope>
    <source>
        <strain evidence="9 10">CC523</strain>
    </source>
</reference>
<feature type="transmembrane region" description="Helical" evidence="7">
    <location>
        <begin position="155"/>
        <end position="175"/>
    </location>
</feature>
<evidence type="ECO:0000256" key="6">
    <source>
        <dbReference type="ARBA" id="ARBA00023136"/>
    </source>
</evidence>
<dbReference type="PANTHER" id="PTHR30151:SF0">
    <property type="entry name" value="ABC TRANSPORTER PERMEASE PROTEIN MJ0413-RELATED"/>
    <property type="match status" value="1"/>
</dbReference>
<feature type="transmembrane region" description="Helical" evidence="7">
    <location>
        <begin position="114"/>
        <end position="143"/>
    </location>
</feature>
<dbReference type="RefSeq" id="WP_018778276.1">
    <property type="nucleotide sequence ID" value="NZ_BDDW01000005.1"/>
</dbReference>
<evidence type="ECO:0000256" key="5">
    <source>
        <dbReference type="ARBA" id="ARBA00022989"/>
    </source>
</evidence>
<keyword evidence="6 7" id="KW-0472">Membrane</keyword>
<protein>
    <submittedName>
        <fullName evidence="9">NitT/TauT family transport system permease protein</fullName>
    </submittedName>
</protein>
<keyword evidence="5 7" id="KW-1133">Transmembrane helix</keyword>
<keyword evidence="4 7" id="KW-0812">Transmembrane</keyword>
<evidence type="ECO:0000256" key="3">
    <source>
        <dbReference type="ARBA" id="ARBA00022475"/>
    </source>
</evidence>
<evidence type="ECO:0000256" key="2">
    <source>
        <dbReference type="ARBA" id="ARBA00022448"/>
    </source>
</evidence>
<keyword evidence="3" id="KW-1003">Cell membrane</keyword>
<dbReference type="Pfam" id="PF00528">
    <property type="entry name" value="BPD_transp_1"/>
    <property type="match status" value="1"/>
</dbReference>
<dbReference type="PROSITE" id="PS50928">
    <property type="entry name" value="ABC_TM1"/>
    <property type="match status" value="1"/>
</dbReference>
<feature type="transmembrane region" description="Helical" evidence="7">
    <location>
        <begin position="187"/>
        <end position="208"/>
    </location>
</feature>
<gene>
    <name evidence="9" type="ORF">J2T10_002141</name>
</gene>
<dbReference type="PANTHER" id="PTHR30151">
    <property type="entry name" value="ALKANE SULFONATE ABC TRANSPORTER-RELATED, MEMBRANE SUBUNIT"/>
    <property type="match status" value="1"/>
</dbReference>
<organism evidence="9 10">
    <name type="scientific">Paenarthrobacter nicotinovorans</name>
    <name type="common">Arthrobacter nicotinovorans</name>
    <dbReference type="NCBI Taxonomy" id="29320"/>
    <lineage>
        <taxon>Bacteria</taxon>
        <taxon>Bacillati</taxon>
        <taxon>Actinomycetota</taxon>
        <taxon>Actinomycetes</taxon>
        <taxon>Micrococcales</taxon>
        <taxon>Micrococcaceae</taxon>
        <taxon>Paenarthrobacter</taxon>
    </lineage>
</organism>
<sequence length="263" mass="26886">MRLLRAPIGHTRIFVLGVLGTLGILAVWELLLQSGAISKPGLPVPTRVFGEAAGLAANTVFLNQMVTTIGEWLLGLGVAAVAGVLLGGLMGAFPRVFVAFEYPVEVFRTLPSIAVGPILVLLLGAGVAPIAITVALSSVWPILLNTMYGVRGTDATAVATAKTLGVGTLGLLMRIRLMSALPFAFTGVRVAASIGLIVTVSAELLIGSGQGIGGYILLASTNAGNLDAVYAATLIAGVLGVLINTAFAVVDRAAFSWKKGLAQ</sequence>
<comment type="subcellular location">
    <subcellularLocation>
        <location evidence="1 7">Cell membrane</location>
        <topology evidence="1 7">Multi-pass membrane protein</topology>
    </subcellularLocation>
</comment>
<evidence type="ECO:0000259" key="8">
    <source>
        <dbReference type="PROSITE" id="PS50928"/>
    </source>
</evidence>
<dbReference type="EMBL" id="JAUSSW010000005">
    <property type="protein sequence ID" value="MDQ0102488.1"/>
    <property type="molecule type" value="Genomic_DNA"/>
</dbReference>
<keyword evidence="2 7" id="KW-0813">Transport</keyword>
<dbReference type="SUPFAM" id="SSF161098">
    <property type="entry name" value="MetI-like"/>
    <property type="match status" value="1"/>
</dbReference>
<keyword evidence="10" id="KW-1185">Reference proteome</keyword>
<feature type="transmembrane region" description="Helical" evidence="7">
    <location>
        <begin position="228"/>
        <end position="250"/>
    </location>
</feature>
<dbReference type="CDD" id="cd06261">
    <property type="entry name" value="TM_PBP2"/>
    <property type="match status" value="1"/>
</dbReference>
<dbReference type="InterPro" id="IPR035906">
    <property type="entry name" value="MetI-like_sf"/>
</dbReference>
<accession>A0ABT9TLF6</accession>